<reference evidence="2" key="3">
    <citation type="submission" date="2025-08" db="UniProtKB">
        <authorList>
            <consortium name="RefSeq"/>
        </authorList>
    </citation>
    <scope>IDENTIFICATION</scope>
    <source>
        <strain evidence="2">CBS 342.82</strain>
    </source>
</reference>
<evidence type="ECO:0000313" key="1">
    <source>
        <dbReference type="Proteomes" id="UP000504637"/>
    </source>
</evidence>
<dbReference type="GeneID" id="54360823"/>
<dbReference type="AlphaFoldDB" id="A0A6J3M9Z9"/>
<organism evidence="2">
    <name type="scientific">Dissoconium aciculare CBS 342.82</name>
    <dbReference type="NCBI Taxonomy" id="1314786"/>
    <lineage>
        <taxon>Eukaryota</taxon>
        <taxon>Fungi</taxon>
        <taxon>Dikarya</taxon>
        <taxon>Ascomycota</taxon>
        <taxon>Pezizomycotina</taxon>
        <taxon>Dothideomycetes</taxon>
        <taxon>Dothideomycetidae</taxon>
        <taxon>Mycosphaerellales</taxon>
        <taxon>Dissoconiaceae</taxon>
        <taxon>Dissoconium</taxon>
    </lineage>
</organism>
<sequence>MAGKQLLHPKVSRLHGDLLVDESTTLIVDLYLEHMAYVRVSGSNAGVDAKRPRSRMYLQRYSGLADSEQVTARKLQGESGSLQFKIEAILISPTALKILSGCLAVWELSH</sequence>
<gene>
    <name evidence="2" type="ORF">K489DRAFT_369323</name>
</gene>
<reference evidence="2" key="1">
    <citation type="submission" date="2020-01" db="EMBL/GenBank/DDBJ databases">
        <authorList>
            <consortium name="DOE Joint Genome Institute"/>
            <person name="Haridas S."/>
            <person name="Albert R."/>
            <person name="Binder M."/>
            <person name="Bloem J."/>
            <person name="Labutti K."/>
            <person name="Salamov A."/>
            <person name="Andreopoulos B."/>
            <person name="Baker S.E."/>
            <person name="Barry K."/>
            <person name="Bills G."/>
            <person name="Bluhm B.H."/>
            <person name="Cannon C."/>
            <person name="Castanera R."/>
            <person name="Culley D.E."/>
            <person name="Daum C."/>
            <person name="Ezra D."/>
            <person name="Gonzalez J.B."/>
            <person name="Henrissat B."/>
            <person name="Kuo A."/>
            <person name="Liang C."/>
            <person name="Lipzen A."/>
            <person name="Lutzoni F."/>
            <person name="Magnuson J."/>
            <person name="Mondo S."/>
            <person name="Nolan M."/>
            <person name="Ohm R."/>
            <person name="Pangilinan J."/>
            <person name="Park H.-J."/>
            <person name="Ramirez L."/>
            <person name="Alfaro M."/>
            <person name="Sun H."/>
            <person name="Tritt A."/>
            <person name="Yoshinaga Y."/>
            <person name="Zwiers L.-H."/>
            <person name="Turgeon B.G."/>
            <person name="Goodwin S.B."/>
            <person name="Spatafora J.W."/>
            <person name="Crous P.W."/>
            <person name="Grigoriev I.V."/>
        </authorList>
    </citation>
    <scope>NUCLEOTIDE SEQUENCE</scope>
    <source>
        <strain evidence="2">CBS 342.82</strain>
    </source>
</reference>
<protein>
    <submittedName>
        <fullName evidence="2">Uncharacterized protein</fullName>
    </submittedName>
</protein>
<proteinExistence type="predicted"/>
<reference evidence="2" key="2">
    <citation type="submission" date="2020-04" db="EMBL/GenBank/DDBJ databases">
        <authorList>
            <consortium name="NCBI Genome Project"/>
        </authorList>
    </citation>
    <scope>NUCLEOTIDE SEQUENCE</scope>
    <source>
        <strain evidence="2">CBS 342.82</strain>
    </source>
</reference>
<dbReference type="RefSeq" id="XP_033461490.1">
    <property type="nucleotide sequence ID" value="XM_033603023.1"/>
</dbReference>
<name>A0A6J3M9Z9_9PEZI</name>
<keyword evidence="1" id="KW-1185">Reference proteome</keyword>
<accession>A0A6J3M9Z9</accession>
<evidence type="ECO:0000313" key="2">
    <source>
        <dbReference type="RefSeq" id="XP_033461490.1"/>
    </source>
</evidence>
<dbReference type="Proteomes" id="UP000504637">
    <property type="component" value="Unplaced"/>
</dbReference>